<gene>
    <name evidence="1" type="primary">fabR</name>
    <name evidence="1" type="ORF">CPELA_04375</name>
</gene>
<proteinExistence type="predicted"/>
<dbReference type="PROSITE" id="PS50977">
    <property type="entry name" value="HTH_TETR_2"/>
    <property type="match status" value="1"/>
</dbReference>
<dbReference type="SUPFAM" id="SSF48498">
    <property type="entry name" value="Tetracyclin repressor-like, C-terminal domain"/>
    <property type="match status" value="1"/>
</dbReference>
<dbReference type="RefSeq" id="WP_128889635.1">
    <property type="nucleotide sequence ID" value="NZ_BMCX01000001.1"/>
</dbReference>
<dbReference type="Proteomes" id="UP000288929">
    <property type="component" value="Chromosome"/>
</dbReference>
<dbReference type="Pfam" id="PF13305">
    <property type="entry name" value="TetR_C_33"/>
    <property type="match status" value="1"/>
</dbReference>
<dbReference type="InterPro" id="IPR001647">
    <property type="entry name" value="HTH_TetR"/>
</dbReference>
<dbReference type="InterPro" id="IPR036271">
    <property type="entry name" value="Tet_transcr_reg_TetR-rel_C_sf"/>
</dbReference>
<dbReference type="InterPro" id="IPR023772">
    <property type="entry name" value="DNA-bd_HTH_TetR-type_CS"/>
</dbReference>
<dbReference type="OrthoDB" id="3173376at2"/>
<keyword evidence="2" id="KW-1185">Reference proteome</keyword>
<dbReference type="EMBL" id="CP035299">
    <property type="protein sequence ID" value="QAU52154.1"/>
    <property type="molecule type" value="Genomic_DNA"/>
</dbReference>
<name>A0A410W877_9CORY</name>
<reference evidence="1 2" key="1">
    <citation type="submission" date="2019-01" db="EMBL/GenBank/DDBJ databases">
        <authorList>
            <person name="Ruckert C."/>
            <person name="Busche T."/>
            <person name="Kalinowski J."/>
        </authorList>
    </citation>
    <scope>NUCLEOTIDE SEQUENCE [LARGE SCALE GENOMIC DNA]</scope>
    <source>
        <strain evidence="1 2">136/3</strain>
    </source>
</reference>
<evidence type="ECO:0000313" key="2">
    <source>
        <dbReference type="Proteomes" id="UP000288929"/>
    </source>
</evidence>
<evidence type="ECO:0000313" key="1">
    <source>
        <dbReference type="EMBL" id="QAU52154.1"/>
    </source>
</evidence>
<dbReference type="KEGG" id="cpeg:CPELA_04375"/>
<dbReference type="GO" id="GO:0003677">
    <property type="term" value="F:DNA binding"/>
    <property type="evidence" value="ECO:0007669"/>
    <property type="project" value="UniProtKB-UniRule"/>
</dbReference>
<dbReference type="SUPFAM" id="SSF46689">
    <property type="entry name" value="Homeodomain-like"/>
    <property type="match status" value="1"/>
</dbReference>
<dbReference type="InterPro" id="IPR009057">
    <property type="entry name" value="Homeodomain-like_sf"/>
</dbReference>
<dbReference type="Pfam" id="PF00440">
    <property type="entry name" value="TetR_N"/>
    <property type="match status" value="1"/>
</dbReference>
<organism evidence="1 2">
    <name type="scientific">Corynebacterium pelargi</name>
    <dbReference type="NCBI Taxonomy" id="1471400"/>
    <lineage>
        <taxon>Bacteria</taxon>
        <taxon>Bacillati</taxon>
        <taxon>Actinomycetota</taxon>
        <taxon>Actinomycetes</taxon>
        <taxon>Mycobacteriales</taxon>
        <taxon>Corynebacteriaceae</taxon>
        <taxon>Corynebacterium</taxon>
    </lineage>
</organism>
<sequence>MSTSNRENYHHGDLRTALLERALAMLQTSPNLSLRGLAKEEGVSPTAVYRHFSDKQALESALAAHGYSQLHLKLQHTSTTIERAEDLWRMAHTYVVWAQENQPLFSLMFTTQCDPTAPERVKAVKDITSFLSGLITHWYPERCDEALLSAIWSLVHGMATLAMQGKIFSPRPALPVEHSEHELQEHVRTCWQALMATPAQ</sequence>
<protein>
    <submittedName>
        <fullName evidence="1">HTH-type transcriptional repressor FabR</fullName>
    </submittedName>
</protein>
<dbReference type="AlphaFoldDB" id="A0A410W877"/>
<accession>A0A410W877</accession>
<dbReference type="PROSITE" id="PS01081">
    <property type="entry name" value="HTH_TETR_1"/>
    <property type="match status" value="1"/>
</dbReference>
<dbReference type="InterPro" id="IPR025996">
    <property type="entry name" value="MT1864/Rv1816-like_C"/>
</dbReference>
<dbReference type="Gene3D" id="1.10.357.10">
    <property type="entry name" value="Tetracycline Repressor, domain 2"/>
    <property type="match status" value="1"/>
</dbReference>